<sequence>MKGLIEMADFREKVQYFYCPDYKKYVKCKDGLFYCIQKGKEIYNDFYDKILIGDIYTEDVTKEAYYAQLS</sequence>
<comment type="caution">
    <text evidence="1">The sequence shown here is derived from an EMBL/GenBank/DDBJ whole genome shotgun (WGS) entry which is preliminary data.</text>
</comment>
<proteinExistence type="predicted"/>
<accession>A0A133Y344</accession>
<dbReference type="AlphaFoldDB" id="A0A133Y344"/>
<evidence type="ECO:0000313" key="2">
    <source>
        <dbReference type="Proteomes" id="UP000070422"/>
    </source>
</evidence>
<dbReference type="PATRIC" id="fig|87541.4.peg.498"/>
<dbReference type="Proteomes" id="UP000070422">
    <property type="component" value="Unassembled WGS sequence"/>
</dbReference>
<name>A0A133Y344_9LACT</name>
<protein>
    <submittedName>
        <fullName evidence="1">Uncharacterized protein</fullName>
    </submittedName>
</protein>
<reference evidence="1 2" key="1">
    <citation type="submission" date="2016-01" db="EMBL/GenBank/DDBJ databases">
        <authorList>
            <person name="Oliw E.H."/>
        </authorList>
    </citation>
    <scope>NUCLEOTIDE SEQUENCE [LARGE SCALE GENOMIC DNA]</scope>
    <source>
        <strain evidence="1 2">KA00635</strain>
    </source>
</reference>
<organism evidence="1 2">
    <name type="scientific">Aerococcus christensenii</name>
    <dbReference type="NCBI Taxonomy" id="87541"/>
    <lineage>
        <taxon>Bacteria</taxon>
        <taxon>Bacillati</taxon>
        <taxon>Bacillota</taxon>
        <taxon>Bacilli</taxon>
        <taxon>Lactobacillales</taxon>
        <taxon>Aerococcaceae</taxon>
        <taxon>Aerococcus</taxon>
    </lineage>
</organism>
<evidence type="ECO:0000313" key="1">
    <source>
        <dbReference type="EMBL" id="KXB37617.1"/>
    </source>
</evidence>
<dbReference type="EMBL" id="LSCQ01000023">
    <property type="protein sequence ID" value="KXB37617.1"/>
    <property type="molecule type" value="Genomic_DNA"/>
</dbReference>
<gene>
    <name evidence="1" type="ORF">HMPREF3187_00496</name>
</gene>